<dbReference type="STRING" id="284811.Q756K5"/>
<proteinExistence type="predicted"/>
<dbReference type="Gene3D" id="2.130.10.10">
    <property type="entry name" value="YVTN repeat-like/Quinoprotein amine dehydrogenase"/>
    <property type="match status" value="1"/>
</dbReference>
<dbReference type="AlphaFoldDB" id="Q756K5"/>
<dbReference type="PANTHER" id="PTHR15052:SF2">
    <property type="entry name" value="GENERAL TRANSCRIPTION FACTOR 3C POLYPEPTIDE 2"/>
    <property type="match status" value="1"/>
</dbReference>
<feature type="compositionally biased region" description="Basic and acidic residues" evidence="4">
    <location>
        <begin position="79"/>
        <end position="92"/>
    </location>
</feature>
<feature type="region of interest" description="Disordered" evidence="4">
    <location>
        <begin position="73"/>
        <end position="92"/>
    </location>
</feature>
<comment type="subcellular location">
    <subcellularLocation>
        <location evidence="1">Nucleus</location>
    </subcellularLocation>
</comment>
<evidence type="ECO:0000313" key="5">
    <source>
        <dbReference type="EMBL" id="AAS52930.2"/>
    </source>
</evidence>
<dbReference type="InParanoid" id="Q756K5"/>
<dbReference type="GO" id="GO:0000127">
    <property type="term" value="C:transcription factor TFIIIC complex"/>
    <property type="evidence" value="ECO:0000318"/>
    <property type="project" value="GO_Central"/>
</dbReference>
<dbReference type="GO" id="GO:0005634">
    <property type="term" value="C:nucleus"/>
    <property type="evidence" value="ECO:0007669"/>
    <property type="project" value="UniProtKB-SubCell"/>
</dbReference>
<dbReference type="OrthoDB" id="4703at2759"/>
<organism evidence="5 6">
    <name type="scientific">Eremothecium gossypii (strain ATCC 10895 / CBS 109.51 / FGSC 9923 / NRRL Y-1056)</name>
    <name type="common">Yeast</name>
    <name type="synonym">Ashbya gossypii</name>
    <dbReference type="NCBI Taxonomy" id="284811"/>
    <lineage>
        <taxon>Eukaryota</taxon>
        <taxon>Fungi</taxon>
        <taxon>Dikarya</taxon>
        <taxon>Ascomycota</taxon>
        <taxon>Saccharomycotina</taxon>
        <taxon>Saccharomycetes</taxon>
        <taxon>Saccharomycetales</taxon>
        <taxon>Saccharomycetaceae</taxon>
        <taxon>Eremothecium</taxon>
    </lineage>
</organism>
<evidence type="ECO:0000256" key="3">
    <source>
        <dbReference type="ARBA" id="ARBA00023242"/>
    </source>
</evidence>
<dbReference type="InterPro" id="IPR052416">
    <property type="entry name" value="GTF3C_component"/>
</dbReference>
<evidence type="ECO:0000256" key="2">
    <source>
        <dbReference type="ARBA" id="ARBA00023163"/>
    </source>
</evidence>
<dbReference type="InterPro" id="IPR015943">
    <property type="entry name" value="WD40/YVTN_repeat-like_dom_sf"/>
</dbReference>
<dbReference type="GeneID" id="4621316"/>
<name>Q756K5_EREGS</name>
<dbReference type="eggNOG" id="ENOG502S1WJ">
    <property type="taxonomic scope" value="Eukaryota"/>
</dbReference>
<dbReference type="OMA" id="RLWKWDY"/>
<dbReference type="PANTHER" id="PTHR15052">
    <property type="entry name" value="RNA POLYMERASE III TRANSCRIPTION INITIATION FACTOR COMPLEX SUBUNIT"/>
    <property type="match status" value="1"/>
</dbReference>
<keyword evidence="6" id="KW-1185">Reference proteome</keyword>
<dbReference type="KEGG" id="ago:AGOS_AER249C"/>
<evidence type="ECO:0000256" key="1">
    <source>
        <dbReference type="ARBA" id="ARBA00004123"/>
    </source>
</evidence>
<dbReference type="GO" id="GO:0006383">
    <property type="term" value="P:transcription by RNA polymerase III"/>
    <property type="evidence" value="ECO:0000318"/>
    <property type="project" value="GO_Central"/>
</dbReference>
<evidence type="ECO:0000313" key="6">
    <source>
        <dbReference type="Proteomes" id="UP000000591"/>
    </source>
</evidence>
<evidence type="ECO:0000256" key="4">
    <source>
        <dbReference type="SAM" id="MobiDB-lite"/>
    </source>
</evidence>
<dbReference type="RefSeq" id="NP_985106.2">
    <property type="nucleotide sequence ID" value="NM_210460.2"/>
</dbReference>
<keyword evidence="2" id="KW-0804">Transcription</keyword>
<keyword evidence="3" id="KW-0539">Nucleus</keyword>
<dbReference type="Proteomes" id="UP000000591">
    <property type="component" value="Chromosome V"/>
</dbReference>
<protein>
    <submittedName>
        <fullName evidence="5">AER249Cp</fullName>
    </submittedName>
</protein>
<reference evidence="5 6" key="1">
    <citation type="journal article" date="2004" name="Science">
        <title>The Ashbya gossypii genome as a tool for mapping the ancient Saccharomyces cerevisiae genome.</title>
        <authorList>
            <person name="Dietrich F.S."/>
            <person name="Voegeli S."/>
            <person name="Brachat S."/>
            <person name="Lerch A."/>
            <person name="Gates K."/>
            <person name="Steiner S."/>
            <person name="Mohr C."/>
            <person name="Pohlmann R."/>
            <person name="Luedi P."/>
            <person name="Choi S."/>
            <person name="Wing R.A."/>
            <person name="Flavier A."/>
            <person name="Gaffney T.D."/>
            <person name="Philippsen P."/>
        </authorList>
    </citation>
    <scope>NUCLEOTIDE SEQUENCE [LARGE SCALE GENOMIC DNA]</scope>
    <source>
        <strain evidence="6">ATCC 10895 / CBS 109.51 / FGSC 9923 / NRRL Y-1056</strain>
    </source>
</reference>
<accession>Q756K5</accession>
<dbReference type="HOGENOM" id="CLU_023122_0_0_1"/>
<dbReference type="EMBL" id="AE016818">
    <property type="protein sequence ID" value="AAS52930.2"/>
    <property type="molecule type" value="Genomic_DNA"/>
</dbReference>
<dbReference type="InterPro" id="IPR036322">
    <property type="entry name" value="WD40_repeat_dom_sf"/>
</dbReference>
<sequence length="672" mass="75131">MPVKRPGRRSKRVAGTKTEWGQSSVTDYAAFRSVAPEVAAAAAVADQISYNDELLEAPKKRLRARTAMDTELTGTRASLHKDADQEDTRDGAVEDGVDYTSLEGLEEAAKSILVGEVEQDADEVLVRNLDTEGLLELAAAEQRLAQSRDGSGNVAGGRRKGARVIRAMKDLSAAQDKLERIYGRNRKKLLGLAKWKEGFETNVFNFPDSLLQPESKYYVPALDIFEDLDISGCNYKPVKHSLLSMEEFLDRFPIDVSTPKDVTIANAEFTLYRDHKAEFPVMEWEKRIGFIYNVGGLITDMAWLRNHRSHTQYLAVGVSSIKNADDMRLKISGIEKHVAIIEIYALNPSDMSFVKYQTIVHEFGETWDLKWNEGYHSDESVGLLGFVCQAGGVRFIEVQKCEQYEIRALSEAHIDVSMENAQISCFDFLSSDTIICGFYNGYVGRFQLGDSIPELYAKVHDTYVLAIVTAYSPYEETTICSTAVDGTSFLFNTKSIKTTKCALPRNRGTNISPLAYVPQLYSIVHTDGINSLRAFTPRAVFGTHQLCQHKNNIGCIGTSRLHPYVLSGAADGTIILNNVVRRMLQGIKGNTETYKYIRLWKWDYNVTTNYYRLDPTYEVSKSAVNENSNTRIDPTPVNIQAVKWNETRNCGKFYAFANAAGLLVIEKLGGDS</sequence>
<dbReference type="SUPFAM" id="SSF50978">
    <property type="entry name" value="WD40 repeat-like"/>
    <property type="match status" value="1"/>
</dbReference>
<reference evidence="6" key="2">
    <citation type="journal article" date="2013" name="G3 (Bethesda)">
        <title>Genomes of Ashbya fungi isolated from insects reveal four mating-type loci, numerous translocations, lack of transposons, and distinct gene duplications.</title>
        <authorList>
            <person name="Dietrich F.S."/>
            <person name="Voegeli S."/>
            <person name="Kuo S."/>
            <person name="Philippsen P."/>
        </authorList>
    </citation>
    <scope>GENOME REANNOTATION</scope>
    <source>
        <strain evidence="6">ATCC 10895 / CBS 109.51 / FGSC 9923 / NRRL Y-1056</strain>
    </source>
</reference>
<gene>
    <name evidence="5" type="ORF">AGOS_AER249C</name>
</gene>
<dbReference type="FunCoup" id="Q756K5">
    <property type="interactions" value="255"/>
</dbReference>